<gene>
    <name evidence="2" type="ORF">EV44_g5514</name>
</gene>
<dbReference type="PANTHER" id="PTHR21521">
    <property type="entry name" value="AMUN, ISOFORM A"/>
    <property type="match status" value="1"/>
</dbReference>
<dbReference type="OMA" id="NAKEYRM"/>
<name>A0A0B1PFG6_UNCNE</name>
<proteinExistence type="predicted"/>
<organism evidence="2 3">
    <name type="scientific">Uncinula necator</name>
    <name type="common">Grape powdery mildew</name>
    <dbReference type="NCBI Taxonomy" id="52586"/>
    <lineage>
        <taxon>Eukaryota</taxon>
        <taxon>Fungi</taxon>
        <taxon>Dikarya</taxon>
        <taxon>Ascomycota</taxon>
        <taxon>Pezizomycotina</taxon>
        <taxon>Leotiomycetes</taxon>
        <taxon>Erysiphales</taxon>
        <taxon>Erysiphaceae</taxon>
        <taxon>Erysiphe</taxon>
    </lineage>
</organism>
<feature type="compositionally biased region" description="Basic and acidic residues" evidence="1">
    <location>
        <begin position="239"/>
        <end position="250"/>
    </location>
</feature>
<protein>
    <submittedName>
        <fullName evidence="2">Uncharacterized protein</fullName>
    </submittedName>
</protein>
<evidence type="ECO:0000256" key="1">
    <source>
        <dbReference type="SAM" id="MobiDB-lite"/>
    </source>
</evidence>
<reference evidence="2 3" key="1">
    <citation type="journal article" date="2014" name="BMC Genomics">
        <title>Adaptive genomic structural variation in the grape powdery mildew pathogen, Erysiphe necator.</title>
        <authorList>
            <person name="Jones L."/>
            <person name="Riaz S."/>
            <person name="Morales-Cruz A."/>
            <person name="Amrine K.C."/>
            <person name="McGuire B."/>
            <person name="Gubler W.D."/>
            <person name="Walker M.A."/>
            <person name="Cantu D."/>
        </authorList>
    </citation>
    <scope>NUCLEOTIDE SEQUENCE [LARGE SCALE GENOMIC DNA]</scope>
    <source>
        <strain evidence="3">c</strain>
    </source>
</reference>
<dbReference type="AlphaFoldDB" id="A0A0B1PFG6"/>
<accession>A0A0B1PFG6</accession>
<dbReference type="STRING" id="52586.A0A0B1PFG6"/>
<feature type="region of interest" description="Disordered" evidence="1">
    <location>
        <begin position="227"/>
        <end position="285"/>
    </location>
</feature>
<dbReference type="HOGENOM" id="CLU_048127_1_1_1"/>
<comment type="caution">
    <text evidence="2">The sequence shown here is derived from an EMBL/GenBank/DDBJ whole genome shotgun (WGS) entry which is preliminary data.</text>
</comment>
<dbReference type="OrthoDB" id="8249012at2759"/>
<feature type="compositionally biased region" description="Basic residues" evidence="1">
    <location>
        <begin position="275"/>
        <end position="285"/>
    </location>
</feature>
<keyword evidence="3" id="KW-1185">Reference proteome</keyword>
<evidence type="ECO:0000313" key="3">
    <source>
        <dbReference type="Proteomes" id="UP000030854"/>
    </source>
</evidence>
<dbReference type="PANTHER" id="PTHR21521:SF0">
    <property type="entry name" value="AMUN, ISOFORM A"/>
    <property type="match status" value="1"/>
</dbReference>
<evidence type="ECO:0000313" key="2">
    <source>
        <dbReference type="EMBL" id="KHJ35284.1"/>
    </source>
</evidence>
<dbReference type="Proteomes" id="UP000030854">
    <property type="component" value="Unassembled WGS sequence"/>
</dbReference>
<sequence length="285" mass="33084">MASIITQFEFEEALGRYDSMISKMKKETKSGAASLKELDEFRYETVIMKFNKSTGDTMDISDVEKLIEWKMLHGTFRPNLRKLISSNSNNTLAVTTKNAFEYYATNKFDVSGTLEILSKPLKGIGPAAASLLLSIHDPQNVVYFSDELYKFLCSNGKKVSLKYSFKEYKKLHESAKDFMERIQCTPIELEKVAYVLIKEQEQYQKQSPRKDRALVSLEENPGLSIFEHEQPKYLKNHQRHPETRRSGEEKKRKRHQSPQDLCDEISREAIEPLTKAKRQRNIQRS</sequence>
<dbReference type="EMBL" id="JNVN01000448">
    <property type="protein sequence ID" value="KHJ35284.1"/>
    <property type="molecule type" value="Genomic_DNA"/>
</dbReference>